<name>A0A8I6XY54_HORVV</name>
<dbReference type="EnsemblPlants" id="HORVU.MOREX.r3.3HG0257550.1">
    <property type="protein sequence ID" value="HORVU.MOREX.r3.3HG0257550.1.CDS1"/>
    <property type="gene ID" value="HORVU.MOREX.r3.3HG0257550"/>
</dbReference>
<dbReference type="Gramene" id="HORVU.MOREX.r2.3HG0213900.1">
    <property type="protein sequence ID" value="HORVU.MOREX.r2.3HG0213900.1.CDS.1"/>
    <property type="gene ID" value="HORVU.MOREX.r2.3HG0213900"/>
</dbReference>
<accession>A0A8I6XY54</accession>
<evidence type="ECO:0000313" key="2">
    <source>
        <dbReference type="Proteomes" id="UP000011116"/>
    </source>
</evidence>
<reference evidence="2" key="1">
    <citation type="journal article" date="2012" name="Nature">
        <title>A physical, genetic and functional sequence assembly of the barley genome.</title>
        <authorList>
            <consortium name="The International Barley Genome Sequencing Consortium"/>
            <person name="Mayer K.F."/>
            <person name="Waugh R."/>
            <person name="Brown J.W."/>
            <person name="Schulman A."/>
            <person name="Langridge P."/>
            <person name="Platzer M."/>
            <person name="Fincher G.B."/>
            <person name="Muehlbauer G.J."/>
            <person name="Sato K."/>
            <person name="Close T.J."/>
            <person name="Wise R.P."/>
            <person name="Stein N."/>
        </authorList>
    </citation>
    <scope>NUCLEOTIDE SEQUENCE [LARGE SCALE GENOMIC DNA]</scope>
    <source>
        <strain evidence="2">cv. Morex</strain>
    </source>
</reference>
<sequence length="89" mass="10277">MCGFQARGKVFFYIHDHSTPNQNTDRNRFIVIYVVEGQASGRQLEELFNAYINTNWRCSARSIGPKKIVMRFPSPRDVDKACFAESMNV</sequence>
<keyword evidence="2" id="KW-1185">Reference proteome</keyword>
<dbReference type="AlphaFoldDB" id="A0A8I6XY54"/>
<proteinExistence type="predicted"/>
<organism evidence="1 2">
    <name type="scientific">Hordeum vulgare subsp. vulgare</name>
    <name type="common">Domesticated barley</name>
    <dbReference type="NCBI Taxonomy" id="112509"/>
    <lineage>
        <taxon>Eukaryota</taxon>
        <taxon>Viridiplantae</taxon>
        <taxon>Streptophyta</taxon>
        <taxon>Embryophyta</taxon>
        <taxon>Tracheophyta</taxon>
        <taxon>Spermatophyta</taxon>
        <taxon>Magnoliopsida</taxon>
        <taxon>Liliopsida</taxon>
        <taxon>Poales</taxon>
        <taxon>Poaceae</taxon>
        <taxon>BOP clade</taxon>
        <taxon>Pooideae</taxon>
        <taxon>Triticodae</taxon>
        <taxon>Triticeae</taxon>
        <taxon>Hordeinae</taxon>
        <taxon>Hordeum</taxon>
    </lineage>
</organism>
<dbReference type="Proteomes" id="UP000011116">
    <property type="component" value="Chromosome 3H"/>
</dbReference>
<evidence type="ECO:0000313" key="1">
    <source>
        <dbReference type="EnsemblPlants" id="HORVU.MOREX.r3.3HG0257550.1.CDS1"/>
    </source>
</evidence>
<reference evidence="1" key="3">
    <citation type="submission" date="2022-01" db="UniProtKB">
        <authorList>
            <consortium name="EnsemblPlants"/>
        </authorList>
    </citation>
    <scope>IDENTIFICATION</scope>
    <source>
        <strain evidence="1">subsp. vulgare</strain>
    </source>
</reference>
<reference evidence="1" key="2">
    <citation type="submission" date="2020-10" db="EMBL/GenBank/DDBJ databases">
        <authorList>
            <person name="Scholz U."/>
            <person name="Mascher M."/>
            <person name="Fiebig A."/>
        </authorList>
    </citation>
    <scope>NUCLEOTIDE SEQUENCE [LARGE SCALE GENOMIC DNA]</scope>
    <source>
        <strain evidence="1">cv. Morex</strain>
    </source>
</reference>
<protein>
    <submittedName>
        <fullName evidence="1">Uncharacterized protein</fullName>
    </submittedName>
</protein>
<dbReference type="Gramene" id="HORVU.MOREX.r3.3HG0257550.1">
    <property type="protein sequence ID" value="HORVU.MOREX.r3.3HG0257550.1.CDS1"/>
    <property type="gene ID" value="HORVU.MOREX.r3.3HG0257550"/>
</dbReference>